<accession>A0A8J3RLS4</accession>
<dbReference type="GO" id="GO:0003700">
    <property type="term" value="F:DNA-binding transcription factor activity"/>
    <property type="evidence" value="ECO:0007669"/>
    <property type="project" value="InterPro"/>
</dbReference>
<protein>
    <submittedName>
        <fullName evidence="2">MarR family transcriptional regulator</fullName>
    </submittedName>
</protein>
<sequence>MDVGQPVEVPGPPRDEQLLAGLARLGQAVRMSAWRNAGPHGLTPLQADILTFLAGDDRPRRQGEVVAALASTAPTVSDAMRALTGKGLVGKARDAADARAFVLTLTDAGRQEAARLSVVPEPLRAAVAALDPGDLAAMLRGAATMMRELQERRAIPISRMCVTCRFYRPDAHPEDPGQPHHCMFVDAPFGDGELRLDCPDHEPA</sequence>
<dbReference type="PANTHER" id="PTHR33164:SF43">
    <property type="entry name" value="HTH-TYPE TRANSCRIPTIONAL REPRESSOR YETL"/>
    <property type="match status" value="1"/>
</dbReference>
<dbReference type="InterPro" id="IPR036390">
    <property type="entry name" value="WH_DNA-bd_sf"/>
</dbReference>
<dbReference type="InterPro" id="IPR000835">
    <property type="entry name" value="HTH_MarR-typ"/>
</dbReference>
<dbReference type="InterPro" id="IPR039422">
    <property type="entry name" value="MarR/SlyA-like"/>
</dbReference>
<evidence type="ECO:0000313" key="3">
    <source>
        <dbReference type="Proteomes" id="UP000616724"/>
    </source>
</evidence>
<proteinExistence type="predicted"/>
<dbReference type="EMBL" id="BOOH01000011">
    <property type="protein sequence ID" value="GIH74623.1"/>
    <property type="molecule type" value="Genomic_DNA"/>
</dbReference>
<reference evidence="2 3" key="1">
    <citation type="submission" date="2021-01" db="EMBL/GenBank/DDBJ databases">
        <title>Whole genome shotgun sequence of Planobispora longispora NBRC 13918.</title>
        <authorList>
            <person name="Komaki H."/>
            <person name="Tamura T."/>
        </authorList>
    </citation>
    <scope>NUCLEOTIDE SEQUENCE [LARGE SCALE GENOMIC DNA]</scope>
    <source>
        <strain evidence="2 3">NBRC 13918</strain>
    </source>
</reference>
<organism evidence="2 3">
    <name type="scientific">Planobispora longispora</name>
    <dbReference type="NCBI Taxonomy" id="28887"/>
    <lineage>
        <taxon>Bacteria</taxon>
        <taxon>Bacillati</taxon>
        <taxon>Actinomycetota</taxon>
        <taxon>Actinomycetes</taxon>
        <taxon>Streptosporangiales</taxon>
        <taxon>Streptosporangiaceae</taxon>
        <taxon>Planobispora</taxon>
    </lineage>
</organism>
<feature type="domain" description="HTH marR-type" evidence="1">
    <location>
        <begin position="15"/>
        <end position="147"/>
    </location>
</feature>
<name>A0A8J3RLS4_9ACTN</name>
<dbReference type="SMART" id="SM00347">
    <property type="entry name" value="HTH_MARR"/>
    <property type="match status" value="1"/>
</dbReference>
<dbReference type="InterPro" id="IPR036388">
    <property type="entry name" value="WH-like_DNA-bd_sf"/>
</dbReference>
<dbReference type="SUPFAM" id="SSF46785">
    <property type="entry name" value="Winged helix' DNA-binding domain"/>
    <property type="match status" value="1"/>
</dbReference>
<dbReference type="RefSeq" id="WP_203889353.1">
    <property type="nucleotide sequence ID" value="NZ_BOOH01000011.1"/>
</dbReference>
<comment type="caution">
    <text evidence="2">The sequence shown here is derived from an EMBL/GenBank/DDBJ whole genome shotgun (WGS) entry which is preliminary data.</text>
</comment>
<dbReference type="Gene3D" id="1.10.10.10">
    <property type="entry name" value="Winged helix-like DNA-binding domain superfamily/Winged helix DNA-binding domain"/>
    <property type="match status" value="1"/>
</dbReference>
<gene>
    <name evidence="2" type="ORF">Plo01_10520</name>
</gene>
<dbReference type="GO" id="GO:0006950">
    <property type="term" value="P:response to stress"/>
    <property type="evidence" value="ECO:0007669"/>
    <property type="project" value="TreeGrafter"/>
</dbReference>
<dbReference type="PANTHER" id="PTHR33164">
    <property type="entry name" value="TRANSCRIPTIONAL REGULATOR, MARR FAMILY"/>
    <property type="match status" value="1"/>
</dbReference>
<dbReference type="PROSITE" id="PS50995">
    <property type="entry name" value="HTH_MARR_2"/>
    <property type="match status" value="1"/>
</dbReference>
<dbReference type="AlphaFoldDB" id="A0A8J3RLS4"/>
<dbReference type="Pfam" id="PF12802">
    <property type="entry name" value="MarR_2"/>
    <property type="match status" value="1"/>
</dbReference>
<dbReference type="Proteomes" id="UP000616724">
    <property type="component" value="Unassembled WGS sequence"/>
</dbReference>
<evidence type="ECO:0000313" key="2">
    <source>
        <dbReference type="EMBL" id="GIH74623.1"/>
    </source>
</evidence>
<evidence type="ECO:0000259" key="1">
    <source>
        <dbReference type="PROSITE" id="PS50995"/>
    </source>
</evidence>
<keyword evidence="3" id="KW-1185">Reference proteome</keyword>